<gene>
    <name evidence="1" type="ORF">SDC9_15841</name>
</gene>
<evidence type="ECO:0000313" key="1">
    <source>
        <dbReference type="EMBL" id="MPL70090.1"/>
    </source>
</evidence>
<reference evidence="1" key="1">
    <citation type="submission" date="2019-08" db="EMBL/GenBank/DDBJ databases">
        <authorList>
            <person name="Kucharzyk K."/>
            <person name="Murdoch R.W."/>
            <person name="Higgins S."/>
            <person name="Loffler F."/>
        </authorList>
    </citation>
    <scope>NUCLEOTIDE SEQUENCE</scope>
</reference>
<sequence length="387" mass="45757">MDNRIIYNNESKEIQFHGDITSFVFYNELLLALREHYKDNGVKKVPLFSFMHVNYFDPLVVPNLIGIGYILKSIHKGERTPLLFARIDSTKFLDEIWFFDNVGKPKTKSEIIGNIVNGQIYAIENNYVMGEDLYDFDPRYLGFYNNQNQQNLNNLEHKVRIYDDDSYSYYKEFKTSTSEELDAIRTDKFNDLKPFIEKHFRNIISKINDERQIKTILKVITEIVCNSVLYSGSSCAAMLQSRNNKTIISISDFGVGFEYSLNKKKEKFGYEYNDILKKFPKEDQVKYKNYLYIFETLEYSKKKSVYRENLYTLLHDVALKMNGKMRIHYNDTQVIFTSNRCNHCTDINPIECSKCLLQSYSEDKYISPVRFFNSKYQGVHIEVEFNF</sequence>
<proteinExistence type="predicted"/>
<dbReference type="EMBL" id="VSSQ01000051">
    <property type="protein sequence ID" value="MPL70090.1"/>
    <property type="molecule type" value="Genomic_DNA"/>
</dbReference>
<protein>
    <submittedName>
        <fullName evidence="1">Uncharacterized protein</fullName>
    </submittedName>
</protein>
<comment type="caution">
    <text evidence="1">The sequence shown here is derived from an EMBL/GenBank/DDBJ whole genome shotgun (WGS) entry which is preliminary data.</text>
</comment>
<name>A0A644TT72_9ZZZZ</name>
<organism evidence="1">
    <name type="scientific">bioreactor metagenome</name>
    <dbReference type="NCBI Taxonomy" id="1076179"/>
    <lineage>
        <taxon>unclassified sequences</taxon>
        <taxon>metagenomes</taxon>
        <taxon>ecological metagenomes</taxon>
    </lineage>
</organism>
<accession>A0A644TT72</accession>
<dbReference type="AlphaFoldDB" id="A0A644TT72"/>